<dbReference type="Proteomes" id="UP000182744">
    <property type="component" value="Unassembled WGS sequence"/>
</dbReference>
<evidence type="ECO:0000313" key="5">
    <source>
        <dbReference type="EMBL" id="SDE10956.1"/>
    </source>
</evidence>
<dbReference type="InterPro" id="IPR000073">
    <property type="entry name" value="AB_hydrolase_1"/>
</dbReference>
<dbReference type="PANTHER" id="PTHR43248:SF2">
    <property type="entry name" value="PROLYL AMINOPEPTIDASE"/>
    <property type="match status" value="1"/>
</dbReference>
<dbReference type="InterPro" id="IPR051601">
    <property type="entry name" value="Serine_prot/Carboxylest_S33"/>
</dbReference>
<dbReference type="Proteomes" id="UP000269974">
    <property type="component" value="Unassembled WGS sequence"/>
</dbReference>
<evidence type="ECO:0000256" key="1">
    <source>
        <dbReference type="ARBA" id="ARBA00010088"/>
    </source>
</evidence>
<reference evidence="5" key="1">
    <citation type="submission" date="2016-10" db="EMBL/GenBank/DDBJ databases">
        <authorList>
            <person name="de Groot N.N."/>
        </authorList>
    </citation>
    <scope>NUCLEOTIDE SEQUENCE [LARGE SCALE GENOMIC DNA]</scope>
    <source>
        <strain evidence="5">DSM 20639</strain>
    </source>
</reference>
<dbReference type="AlphaFoldDB" id="A0A0K9ETJ4"/>
<reference evidence="4" key="4">
    <citation type="submission" date="2023-10" db="EMBL/GenBank/DDBJ databases">
        <title>Whole Genome based description of the genera Actinobaculum and Actinotignum reveals a complex phylogenetic relationship within the species included in the genus Actinotignum.</title>
        <authorList>
            <person name="Jensen C.S."/>
            <person name="Dargis R."/>
            <person name="Kemp M."/>
            <person name="Christensen J.J."/>
        </authorList>
    </citation>
    <scope>NUCLEOTIDE SEQUENCE</scope>
    <source>
        <strain evidence="4">Actinobaculum_suis_CCUG19206T</strain>
    </source>
</reference>
<protein>
    <submittedName>
        <fullName evidence="4">Alpha/beta fold hydrolase</fullName>
    </submittedName>
    <submittedName>
        <fullName evidence="6">Hydrolase, alpha/beta fold family</fullName>
        <ecNumber evidence="6">3.4.11.5</ecNumber>
    </submittedName>
    <submittedName>
        <fullName evidence="5">Pimeloyl-ACP methyl ester carboxylesterase</fullName>
    </submittedName>
</protein>
<dbReference type="Proteomes" id="UP001273799">
    <property type="component" value="Unassembled WGS sequence"/>
</dbReference>
<keyword evidence="6" id="KW-0031">Aminopeptidase</keyword>
<reference evidence="7" key="2">
    <citation type="submission" date="2016-10" db="EMBL/GenBank/DDBJ databases">
        <authorList>
            <person name="Varghese N."/>
        </authorList>
    </citation>
    <scope>NUCLEOTIDE SEQUENCE [LARGE SCALE GENOMIC DNA]</scope>
    <source>
        <strain evidence="7">DSM 20639</strain>
    </source>
</reference>
<evidence type="ECO:0000313" key="7">
    <source>
        <dbReference type="Proteomes" id="UP000182744"/>
    </source>
</evidence>
<dbReference type="STRING" id="1657.ACU20_04850"/>
<dbReference type="InterPro" id="IPR029058">
    <property type="entry name" value="AB_hydrolase_fold"/>
</dbReference>
<dbReference type="EMBL" id="JAWNFU010000001">
    <property type="protein sequence ID" value="MDY5152654.1"/>
    <property type="molecule type" value="Genomic_DNA"/>
</dbReference>
<keyword evidence="2 6" id="KW-0378">Hydrolase</keyword>
<evidence type="ECO:0000256" key="2">
    <source>
        <dbReference type="ARBA" id="ARBA00022801"/>
    </source>
</evidence>
<gene>
    <name evidence="6" type="primary">pip_1</name>
    <name evidence="6" type="ORF">NCTC10327_00128</name>
    <name evidence="4" type="ORF">R6G71_01100</name>
    <name evidence="5" type="ORF">SAMN05421878_102118</name>
</gene>
<evidence type="ECO:0000259" key="3">
    <source>
        <dbReference type="Pfam" id="PF00561"/>
    </source>
</evidence>
<evidence type="ECO:0000313" key="6">
    <source>
        <dbReference type="EMBL" id="VDG75408.1"/>
    </source>
</evidence>
<dbReference type="SUPFAM" id="SSF53474">
    <property type="entry name" value="alpha/beta-Hydrolases"/>
    <property type="match status" value="1"/>
</dbReference>
<dbReference type="PATRIC" id="fig|1657.3.peg.1155"/>
<keyword evidence="7" id="KW-1185">Reference proteome</keyword>
<dbReference type="EMBL" id="UYIO01000001">
    <property type="protein sequence ID" value="VDG75408.1"/>
    <property type="molecule type" value="Genomic_DNA"/>
</dbReference>
<feature type="domain" description="AB hydrolase-1" evidence="3">
    <location>
        <begin position="60"/>
        <end position="219"/>
    </location>
</feature>
<evidence type="ECO:0000313" key="4">
    <source>
        <dbReference type="EMBL" id="MDY5152654.1"/>
    </source>
</evidence>
<name>A0A0K9ETJ4_9ACTO</name>
<evidence type="ECO:0000313" key="8">
    <source>
        <dbReference type="Proteomes" id="UP000269974"/>
    </source>
</evidence>
<keyword evidence="6" id="KW-0645">Protease</keyword>
<dbReference type="PRINTS" id="PR00793">
    <property type="entry name" value="PROAMNOPTASE"/>
</dbReference>
<dbReference type="GO" id="GO:0004177">
    <property type="term" value="F:aminopeptidase activity"/>
    <property type="evidence" value="ECO:0007669"/>
    <property type="project" value="UniProtKB-KW"/>
</dbReference>
<comment type="similarity">
    <text evidence="1">Belongs to the peptidase S33 family.</text>
</comment>
<dbReference type="GO" id="GO:0006508">
    <property type="term" value="P:proteolysis"/>
    <property type="evidence" value="ECO:0007669"/>
    <property type="project" value="InterPro"/>
</dbReference>
<dbReference type="EMBL" id="FNAU01000002">
    <property type="protein sequence ID" value="SDE10956.1"/>
    <property type="molecule type" value="Genomic_DNA"/>
</dbReference>
<reference evidence="6 8" key="3">
    <citation type="submission" date="2018-11" db="EMBL/GenBank/DDBJ databases">
        <authorList>
            <consortium name="Pathogen Informatics"/>
        </authorList>
    </citation>
    <scope>NUCLEOTIDE SEQUENCE [LARGE SCALE GENOMIC DNA]</scope>
    <source>
        <strain evidence="6 8">NCTC10327</strain>
    </source>
</reference>
<proteinExistence type="inferred from homology"/>
<dbReference type="EC" id="3.4.11.5" evidence="6"/>
<organism evidence="6 8">
    <name type="scientific">Actinobaculum suis</name>
    <dbReference type="NCBI Taxonomy" id="1657"/>
    <lineage>
        <taxon>Bacteria</taxon>
        <taxon>Bacillati</taxon>
        <taxon>Actinomycetota</taxon>
        <taxon>Actinomycetes</taxon>
        <taxon>Actinomycetales</taxon>
        <taxon>Actinomycetaceae</taxon>
        <taxon>Actinobaculum</taxon>
    </lineage>
</organism>
<dbReference type="Pfam" id="PF00561">
    <property type="entry name" value="Abhydrolase_1"/>
    <property type="match status" value="1"/>
</dbReference>
<dbReference type="PANTHER" id="PTHR43248">
    <property type="entry name" value="2-SUCCINYL-6-HYDROXY-2,4-CYCLOHEXADIENE-1-CARBOXYLATE SYNTHASE"/>
    <property type="match status" value="1"/>
</dbReference>
<accession>A0A0K9ETJ4</accession>
<dbReference type="RefSeq" id="WP_049619710.1">
    <property type="nucleotide sequence ID" value="NZ_FNAU01000002.1"/>
</dbReference>
<sequence length="452" mass="51255">MTTVSSHITGHTVYEHWIQVPLDYFGALNGLPHNAELDYVPKTINVFAREIVRAGCEDKPRLVYLEGGPGFAAPRPRVFSGWMDEVLKNYRLVLLDERGTGNSFPLDARTLSVMGNAEGQAEVLTCFRQDSIVRDAEAMRTYLQDDEPWSVLGQSFGGFTAVCYLSQAPSGLREVFLTGGLPSIQEGPDEVYRRTYRRLSERNRQFFTRYPQDEETAWYLATHLADVEETLPSGERLTPARFRQLGLKLGYSWGLEHLHYLLEDPIFTFRGERRLRPEFLQRVGAALSSATAPLYAILQEAIYGQSEKGALAYSAHRIRSEFPEFQLPAREAGGSGEHDLRKAGYGFRFTGEMVYPWQFQEDPALRAAAGAVEQLAFRTSWRDLYNREQLAENQVPVAAYVFYDDMYVPFELSMRTAREINGLQPIVTNTYQHDALGVAGPEVIRNLLRAIR</sequence>
<dbReference type="Gene3D" id="3.40.50.1820">
    <property type="entry name" value="alpha/beta hydrolase"/>
    <property type="match status" value="1"/>
</dbReference>
<dbReference type="InterPro" id="IPR002410">
    <property type="entry name" value="Peptidase_S33"/>
</dbReference>